<feature type="coiled-coil region" evidence="11">
    <location>
        <begin position="7"/>
        <end position="41"/>
    </location>
</feature>
<feature type="domain" description="PAS" evidence="13">
    <location>
        <begin position="163"/>
        <end position="233"/>
    </location>
</feature>
<evidence type="ECO:0000256" key="5">
    <source>
        <dbReference type="ARBA" id="ARBA00022741"/>
    </source>
</evidence>
<dbReference type="InterPro" id="IPR003594">
    <property type="entry name" value="HATPase_dom"/>
</dbReference>
<name>A0A0C1FSB0_9SPHI</name>
<dbReference type="PROSITE" id="PS50112">
    <property type="entry name" value="PAS"/>
    <property type="match status" value="2"/>
</dbReference>
<feature type="domain" description="PAC" evidence="14">
    <location>
        <begin position="114"/>
        <end position="166"/>
    </location>
</feature>
<organism evidence="15 16">
    <name type="scientific">Pedobacter kyungheensis</name>
    <dbReference type="NCBI Taxonomy" id="1069985"/>
    <lineage>
        <taxon>Bacteria</taxon>
        <taxon>Pseudomonadati</taxon>
        <taxon>Bacteroidota</taxon>
        <taxon>Sphingobacteriia</taxon>
        <taxon>Sphingobacteriales</taxon>
        <taxon>Sphingobacteriaceae</taxon>
        <taxon>Pedobacter</taxon>
    </lineage>
</organism>
<dbReference type="GO" id="GO:0006355">
    <property type="term" value="P:regulation of DNA-templated transcription"/>
    <property type="evidence" value="ECO:0007669"/>
    <property type="project" value="InterPro"/>
</dbReference>
<dbReference type="PANTHER" id="PTHR41523:SF8">
    <property type="entry name" value="ETHYLENE RESPONSE SENSOR PROTEIN"/>
    <property type="match status" value="1"/>
</dbReference>
<sequence>MITSNDIAEVINELEKLALNLNLDEDKLQRLNAVLKIAEEKNAILHSINQSTDDAIISKNLDGIITSWNKAASRIFGYTAEEMIGVSILTLIPEDRHYEETEIIAKMQRGIAINHFETKRRRKDDTLVDVSLTISPVLNSKGVIIGVSKIARDITDRLSAEVNSKRLSAIIESSDDAIISKDLNSIVTSWNDSAVRIFGYNAEEMIGQSILKIIPNDRHDEESKILSQLSQGIRVDHFETIRRRKDGRLIDVSLTISPIKDSAGRVIGLSKIARDITERKQADKKKEEFIGLVSHELKTPLTSLRSYVQVALFKARKEENDFIDKALSRAELQTKKMEAMIRDFLNISRMEDGHLKLNLSQFDLSALINNCISDASITTSKHHFNYIGEQNALAIGDAEKISLVLINLISNAIKYSPDGGEITVTCERQDNYLTVAVKDQGMGIPKEDQKLLFRKFYRIQSEETRSISGFGIGLYLVYAILELHGSSIEVKSTAGDGSTFWFKLKTAE</sequence>
<evidence type="ECO:0000256" key="10">
    <source>
        <dbReference type="ARBA" id="ARBA00023136"/>
    </source>
</evidence>
<comment type="catalytic activity">
    <reaction evidence="1">
        <text>ATP + protein L-histidine = ADP + protein N-phospho-L-histidine.</text>
        <dbReference type="EC" id="2.7.13.3"/>
    </reaction>
</comment>
<dbReference type="SUPFAM" id="SSF55785">
    <property type="entry name" value="PYP-like sensor domain (PAS domain)"/>
    <property type="match status" value="2"/>
</dbReference>
<feature type="domain" description="PAC" evidence="14">
    <location>
        <begin position="236"/>
        <end position="288"/>
    </location>
</feature>
<dbReference type="AlphaFoldDB" id="A0A0C1FSB0"/>
<dbReference type="FunFam" id="3.30.565.10:FF:000006">
    <property type="entry name" value="Sensor histidine kinase WalK"/>
    <property type="match status" value="1"/>
</dbReference>
<evidence type="ECO:0000313" key="15">
    <source>
        <dbReference type="EMBL" id="KIA95817.1"/>
    </source>
</evidence>
<keyword evidence="6" id="KW-0418">Kinase</keyword>
<dbReference type="PROSITE" id="PS50109">
    <property type="entry name" value="HIS_KIN"/>
    <property type="match status" value="1"/>
</dbReference>
<evidence type="ECO:0000259" key="14">
    <source>
        <dbReference type="PROSITE" id="PS50113"/>
    </source>
</evidence>
<dbReference type="NCBIfam" id="TIGR00229">
    <property type="entry name" value="sensory_box"/>
    <property type="match status" value="2"/>
</dbReference>
<dbReference type="SMART" id="SM00091">
    <property type="entry name" value="PAS"/>
    <property type="match status" value="2"/>
</dbReference>
<dbReference type="InterPro" id="IPR036097">
    <property type="entry name" value="HisK_dim/P_sf"/>
</dbReference>
<dbReference type="InterPro" id="IPR003661">
    <property type="entry name" value="HisK_dim/P_dom"/>
</dbReference>
<dbReference type="Pfam" id="PF00512">
    <property type="entry name" value="HisKA"/>
    <property type="match status" value="1"/>
</dbReference>
<dbReference type="Gene3D" id="3.30.565.10">
    <property type="entry name" value="Histidine kinase-like ATPase, C-terminal domain"/>
    <property type="match status" value="1"/>
</dbReference>
<dbReference type="SMART" id="SM00387">
    <property type="entry name" value="HATPase_c"/>
    <property type="match status" value="1"/>
</dbReference>
<keyword evidence="3" id="KW-0597">Phosphoprotein</keyword>
<dbReference type="Proteomes" id="UP000031246">
    <property type="component" value="Unassembled WGS sequence"/>
</dbReference>
<dbReference type="InterPro" id="IPR035965">
    <property type="entry name" value="PAS-like_dom_sf"/>
</dbReference>
<dbReference type="PROSITE" id="PS50113">
    <property type="entry name" value="PAC"/>
    <property type="match status" value="2"/>
</dbReference>
<dbReference type="InterPro" id="IPR004358">
    <property type="entry name" value="Sig_transdc_His_kin-like_C"/>
</dbReference>
<dbReference type="PANTHER" id="PTHR41523">
    <property type="entry name" value="TWO-COMPONENT SYSTEM SENSOR PROTEIN"/>
    <property type="match status" value="1"/>
</dbReference>
<evidence type="ECO:0000256" key="8">
    <source>
        <dbReference type="ARBA" id="ARBA00023012"/>
    </source>
</evidence>
<accession>A0A0C1FSB0</accession>
<dbReference type="Gene3D" id="3.30.450.20">
    <property type="entry name" value="PAS domain"/>
    <property type="match status" value="2"/>
</dbReference>
<dbReference type="EC" id="2.7.13.3" evidence="2"/>
<dbReference type="CDD" id="cd00075">
    <property type="entry name" value="HATPase"/>
    <property type="match status" value="1"/>
</dbReference>
<dbReference type="CDD" id="cd00130">
    <property type="entry name" value="PAS"/>
    <property type="match status" value="2"/>
</dbReference>
<dbReference type="InterPro" id="IPR036890">
    <property type="entry name" value="HATPase_C_sf"/>
</dbReference>
<keyword evidence="9" id="KW-0843">Virulence</keyword>
<dbReference type="GO" id="GO:0005524">
    <property type="term" value="F:ATP binding"/>
    <property type="evidence" value="ECO:0007669"/>
    <property type="project" value="UniProtKB-KW"/>
</dbReference>
<dbReference type="SUPFAM" id="SSF47384">
    <property type="entry name" value="Homodimeric domain of signal transducing histidine kinase"/>
    <property type="match status" value="1"/>
</dbReference>
<dbReference type="GO" id="GO:0000155">
    <property type="term" value="F:phosphorelay sensor kinase activity"/>
    <property type="evidence" value="ECO:0007669"/>
    <property type="project" value="InterPro"/>
</dbReference>
<reference evidence="15 16" key="1">
    <citation type="submission" date="2014-10" db="EMBL/GenBank/DDBJ databases">
        <title>Pedobacter Kyungheensis.</title>
        <authorList>
            <person name="Anderson B.M."/>
            <person name="Newman J.D."/>
        </authorList>
    </citation>
    <scope>NUCLEOTIDE SEQUENCE [LARGE SCALE GENOMIC DNA]</scope>
    <source>
        <strain evidence="15 16">KACC 16221</strain>
    </source>
</reference>
<dbReference type="PRINTS" id="PR00344">
    <property type="entry name" value="BCTRLSENSOR"/>
</dbReference>
<keyword evidence="7" id="KW-0067">ATP-binding</keyword>
<keyword evidence="4" id="KW-0808">Transferase</keyword>
<evidence type="ECO:0000256" key="3">
    <source>
        <dbReference type="ARBA" id="ARBA00022553"/>
    </source>
</evidence>
<dbReference type="CDD" id="cd00082">
    <property type="entry name" value="HisKA"/>
    <property type="match status" value="1"/>
</dbReference>
<dbReference type="InterPro" id="IPR001610">
    <property type="entry name" value="PAC"/>
</dbReference>
<evidence type="ECO:0000256" key="11">
    <source>
        <dbReference type="SAM" id="Coils"/>
    </source>
</evidence>
<dbReference type="InterPro" id="IPR005467">
    <property type="entry name" value="His_kinase_dom"/>
</dbReference>
<proteinExistence type="predicted"/>
<dbReference type="EMBL" id="JSYN01000004">
    <property type="protein sequence ID" value="KIA95817.1"/>
    <property type="molecule type" value="Genomic_DNA"/>
</dbReference>
<evidence type="ECO:0000313" key="16">
    <source>
        <dbReference type="Proteomes" id="UP000031246"/>
    </source>
</evidence>
<evidence type="ECO:0000256" key="7">
    <source>
        <dbReference type="ARBA" id="ARBA00022840"/>
    </source>
</evidence>
<evidence type="ECO:0000256" key="9">
    <source>
        <dbReference type="ARBA" id="ARBA00023026"/>
    </source>
</evidence>
<dbReference type="Pfam" id="PF02518">
    <property type="entry name" value="HATPase_c"/>
    <property type="match status" value="1"/>
</dbReference>
<evidence type="ECO:0000256" key="1">
    <source>
        <dbReference type="ARBA" id="ARBA00000085"/>
    </source>
</evidence>
<comment type="caution">
    <text evidence="15">The sequence shown here is derived from an EMBL/GenBank/DDBJ whole genome shotgun (WGS) entry which is preliminary data.</text>
</comment>
<dbReference type="SUPFAM" id="SSF55874">
    <property type="entry name" value="ATPase domain of HSP90 chaperone/DNA topoisomerase II/histidine kinase"/>
    <property type="match status" value="1"/>
</dbReference>
<keyword evidence="5" id="KW-0547">Nucleotide-binding</keyword>
<dbReference type="RefSeq" id="WP_039472230.1">
    <property type="nucleotide sequence ID" value="NZ_JSYN01000004.1"/>
</dbReference>
<feature type="domain" description="PAS" evidence="13">
    <location>
        <begin position="40"/>
        <end position="110"/>
    </location>
</feature>
<dbReference type="FunFam" id="1.10.287.130:FF:000001">
    <property type="entry name" value="Two-component sensor histidine kinase"/>
    <property type="match status" value="1"/>
</dbReference>
<protein>
    <recommendedName>
        <fullName evidence="2">histidine kinase</fullName>
        <ecNumber evidence="2">2.7.13.3</ecNumber>
    </recommendedName>
</protein>
<dbReference type="OrthoDB" id="9813151at2"/>
<evidence type="ECO:0000256" key="4">
    <source>
        <dbReference type="ARBA" id="ARBA00022679"/>
    </source>
</evidence>
<dbReference type="InterPro" id="IPR000700">
    <property type="entry name" value="PAS-assoc_C"/>
</dbReference>
<dbReference type="InterPro" id="IPR000014">
    <property type="entry name" value="PAS"/>
</dbReference>
<dbReference type="Gene3D" id="1.10.287.130">
    <property type="match status" value="1"/>
</dbReference>
<evidence type="ECO:0000256" key="6">
    <source>
        <dbReference type="ARBA" id="ARBA00022777"/>
    </source>
</evidence>
<evidence type="ECO:0000259" key="12">
    <source>
        <dbReference type="PROSITE" id="PS50109"/>
    </source>
</evidence>
<evidence type="ECO:0000259" key="13">
    <source>
        <dbReference type="PROSITE" id="PS50112"/>
    </source>
</evidence>
<feature type="domain" description="Histidine kinase" evidence="12">
    <location>
        <begin position="292"/>
        <end position="508"/>
    </location>
</feature>
<dbReference type="SMART" id="SM00388">
    <property type="entry name" value="HisKA"/>
    <property type="match status" value="1"/>
</dbReference>
<dbReference type="InterPro" id="IPR013767">
    <property type="entry name" value="PAS_fold"/>
</dbReference>
<keyword evidence="16" id="KW-1185">Reference proteome</keyword>
<keyword evidence="10" id="KW-0472">Membrane</keyword>
<dbReference type="SMART" id="SM00086">
    <property type="entry name" value="PAC"/>
    <property type="match status" value="2"/>
</dbReference>
<keyword evidence="8" id="KW-0902">Two-component regulatory system</keyword>
<dbReference type="Pfam" id="PF00989">
    <property type="entry name" value="PAS"/>
    <property type="match status" value="2"/>
</dbReference>
<keyword evidence="11" id="KW-0175">Coiled coil</keyword>
<gene>
    <name evidence="15" type="ORF">OC25_04505</name>
</gene>
<evidence type="ECO:0000256" key="2">
    <source>
        <dbReference type="ARBA" id="ARBA00012438"/>
    </source>
</evidence>